<evidence type="ECO:0000313" key="1">
    <source>
        <dbReference type="EMBL" id="KHD78700.1"/>
    </source>
</evidence>
<organism evidence="1 2">
    <name type="scientific">Actinoplanes utahensis</name>
    <dbReference type="NCBI Taxonomy" id="1869"/>
    <lineage>
        <taxon>Bacteria</taxon>
        <taxon>Bacillati</taxon>
        <taxon>Actinomycetota</taxon>
        <taxon>Actinomycetes</taxon>
        <taxon>Micromonosporales</taxon>
        <taxon>Micromonosporaceae</taxon>
        <taxon>Actinoplanes</taxon>
    </lineage>
</organism>
<protein>
    <submittedName>
        <fullName evidence="1">Uncharacterized protein</fullName>
    </submittedName>
</protein>
<comment type="caution">
    <text evidence="1">The sequence shown here is derived from an EMBL/GenBank/DDBJ whole genome shotgun (WGS) entry which is preliminary data.</text>
</comment>
<keyword evidence="2" id="KW-1185">Reference proteome</keyword>
<dbReference type="AlphaFoldDB" id="A0A0A6URE6"/>
<sequence length="69" mass="7129">MKMVHHAGAVVPETAGVRVCGSCGRPVAARDRAEYTAARARLLLDRGFCLCPQPPAAAESLARASAPGI</sequence>
<proteinExistence type="predicted"/>
<accession>A0A0A6URE6</accession>
<name>A0A0A6URE6_ACTUT</name>
<gene>
    <name evidence="1" type="ORF">MB27_03445</name>
</gene>
<reference evidence="1 2" key="1">
    <citation type="submission" date="2014-10" db="EMBL/GenBank/DDBJ databases">
        <title>Draft genome sequence of Actinoplanes utahensis NRRL 12052.</title>
        <authorList>
            <person name="Velasco-Bucheli B."/>
            <person name="del Cerro C."/>
            <person name="Hormigo D."/>
            <person name="Garcia J.L."/>
            <person name="Acebal C."/>
            <person name="Arroyo M."/>
            <person name="de la Mata I."/>
        </authorList>
    </citation>
    <scope>NUCLEOTIDE SEQUENCE [LARGE SCALE GENOMIC DNA]</scope>
    <source>
        <strain evidence="1 2">NRRL 12052</strain>
    </source>
</reference>
<evidence type="ECO:0000313" key="2">
    <source>
        <dbReference type="Proteomes" id="UP000054537"/>
    </source>
</evidence>
<dbReference type="Proteomes" id="UP000054537">
    <property type="component" value="Unassembled WGS sequence"/>
</dbReference>
<dbReference type="EMBL" id="JRTT01000003">
    <property type="protein sequence ID" value="KHD78700.1"/>
    <property type="molecule type" value="Genomic_DNA"/>
</dbReference>